<organism evidence="1 2">
    <name type="scientific">Batillaria attramentaria</name>
    <dbReference type="NCBI Taxonomy" id="370345"/>
    <lineage>
        <taxon>Eukaryota</taxon>
        <taxon>Metazoa</taxon>
        <taxon>Spiralia</taxon>
        <taxon>Lophotrochozoa</taxon>
        <taxon>Mollusca</taxon>
        <taxon>Gastropoda</taxon>
        <taxon>Caenogastropoda</taxon>
        <taxon>Sorbeoconcha</taxon>
        <taxon>Cerithioidea</taxon>
        <taxon>Batillariidae</taxon>
        <taxon>Batillaria</taxon>
    </lineage>
</organism>
<sequence>MKLEEVLVKPSEYLNEGCLKDISQSGTDLVFMNWCQVSVYKIVPSEKRKRRVATYSPAGKKLYLSDACFCKVEGREMLLVAVEEDNKVHVLDHNDGCLFVRYLDTGPLTLHRPCVLATDGLQRVSIGCHVFVYFVYL</sequence>
<evidence type="ECO:0000313" key="2">
    <source>
        <dbReference type="Proteomes" id="UP001519460"/>
    </source>
</evidence>
<proteinExistence type="predicted"/>
<accession>A0ABD0LQN8</accession>
<dbReference type="AlphaFoldDB" id="A0ABD0LQN8"/>
<evidence type="ECO:0000313" key="1">
    <source>
        <dbReference type="EMBL" id="KAK7501752.1"/>
    </source>
</evidence>
<gene>
    <name evidence="1" type="ORF">BaRGS_00007183</name>
</gene>
<name>A0ABD0LQN8_9CAEN</name>
<keyword evidence="2" id="KW-1185">Reference proteome</keyword>
<comment type="caution">
    <text evidence="1">The sequence shown here is derived from an EMBL/GenBank/DDBJ whole genome shotgun (WGS) entry which is preliminary data.</text>
</comment>
<dbReference type="Proteomes" id="UP001519460">
    <property type="component" value="Unassembled WGS sequence"/>
</dbReference>
<reference evidence="1 2" key="1">
    <citation type="journal article" date="2023" name="Sci. Data">
        <title>Genome assembly of the Korean intertidal mud-creeper Batillaria attramentaria.</title>
        <authorList>
            <person name="Patra A.K."/>
            <person name="Ho P.T."/>
            <person name="Jun S."/>
            <person name="Lee S.J."/>
            <person name="Kim Y."/>
            <person name="Won Y.J."/>
        </authorList>
    </citation>
    <scope>NUCLEOTIDE SEQUENCE [LARGE SCALE GENOMIC DNA]</scope>
    <source>
        <strain evidence="1">Wonlab-2016</strain>
    </source>
</reference>
<protein>
    <submittedName>
        <fullName evidence="1">Uncharacterized protein</fullName>
    </submittedName>
</protein>
<dbReference type="EMBL" id="JACVVK020000030">
    <property type="protein sequence ID" value="KAK7501752.1"/>
    <property type="molecule type" value="Genomic_DNA"/>
</dbReference>